<feature type="signal peptide" evidence="1">
    <location>
        <begin position="1"/>
        <end position="26"/>
    </location>
</feature>
<dbReference type="InterPro" id="IPR045748">
    <property type="entry name" value="DcaP"/>
</dbReference>
<evidence type="ECO:0000313" key="2">
    <source>
        <dbReference type="EMBL" id="KAE8437830.1"/>
    </source>
</evidence>
<keyword evidence="3" id="KW-1185">Reference proteome</keyword>
<feature type="chain" id="PRO_5045637386" description="Porin" evidence="1">
    <location>
        <begin position="27"/>
        <end position="159"/>
    </location>
</feature>
<dbReference type="SUPFAM" id="SSF56935">
    <property type="entry name" value="Porins"/>
    <property type="match status" value="1"/>
</dbReference>
<evidence type="ECO:0000313" key="3">
    <source>
        <dbReference type="Proteomes" id="UP000466130"/>
    </source>
</evidence>
<reference evidence="2 3" key="1">
    <citation type="submission" date="2019-09" db="EMBL/GenBank/DDBJ databases">
        <title>The Halomonas whole genome shotgun (WGS).</title>
        <authorList>
            <person name="Xie Z."/>
        </authorList>
    </citation>
    <scope>NUCLEOTIDE SEQUENCE [LARGE SCALE GENOMIC DNA]</scope>
    <source>
        <strain evidence="2 3">NBT06E8</strain>
    </source>
</reference>
<dbReference type="Proteomes" id="UP000466130">
    <property type="component" value="Unassembled WGS sequence"/>
</dbReference>
<dbReference type="EMBL" id="VWRT01000014">
    <property type="protein sequence ID" value="KAE8437830.1"/>
    <property type="molecule type" value="Genomic_DNA"/>
</dbReference>
<protein>
    <recommendedName>
        <fullName evidence="4">Porin</fullName>
    </recommendedName>
</protein>
<comment type="caution">
    <text evidence="2">The sequence shown here is derived from an EMBL/GenBank/DDBJ whole genome shotgun (WGS) entry which is preliminary data.</text>
</comment>
<keyword evidence="1" id="KW-0732">Signal</keyword>
<accession>A0ABQ6X8R3</accession>
<dbReference type="Pfam" id="PF19577">
    <property type="entry name" value="DcaP"/>
    <property type="match status" value="1"/>
</dbReference>
<dbReference type="RefSeq" id="WP_153843661.1">
    <property type="nucleotide sequence ID" value="NZ_CP048602.1"/>
</dbReference>
<evidence type="ECO:0000256" key="1">
    <source>
        <dbReference type="SAM" id="SignalP"/>
    </source>
</evidence>
<proteinExistence type="predicted"/>
<evidence type="ECO:0008006" key="4">
    <source>
        <dbReference type="Google" id="ProtNLM"/>
    </source>
</evidence>
<gene>
    <name evidence="2" type="ORF">F1978_13235</name>
</gene>
<organism evidence="2 3">
    <name type="scientific">Vreelandella piezotolerans</name>
    <dbReference type="NCBI Taxonomy" id="2609667"/>
    <lineage>
        <taxon>Bacteria</taxon>
        <taxon>Pseudomonadati</taxon>
        <taxon>Pseudomonadota</taxon>
        <taxon>Gammaproteobacteria</taxon>
        <taxon>Oceanospirillales</taxon>
        <taxon>Halomonadaceae</taxon>
        <taxon>Vreelandella</taxon>
    </lineage>
</organism>
<sequence length="159" mass="17271">MWNNKKIPLVSMTVMALAIGSTYVSALETQVGETTVGLYGYARLNMAYNFDRDAGSANEGYFAEVAGSEDERGVGDQFQVTATQSRIGFRTSTPVEGGTLDTVIEGDFWSYNDDNTRFRLRHAYGSWNGILAGQTWSNYTTFVAATPTLDFLGTAGSNG</sequence>
<name>A0ABQ6X8R3_9GAMM</name>